<protein>
    <submittedName>
        <fullName evidence="1">Uncharacterized protein</fullName>
    </submittedName>
</protein>
<comment type="caution">
    <text evidence="1">The sequence shown here is derived from an EMBL/GenBank/DDBJ whole genome shotgun (WGS) entry which is preliminary data.</text>
</comment>
<reference evidence="2" key="1">
    <citation type="journal article" date="2023" name="Front. Plant Sci.">
        <title>Chromosomal-level genome assembly of Melastoma candidum provides insights into trichome evolution.</title>
        <authorList>
            <person name="Zhong Y."/>
            <person name="Wu W."/>
            <person name="Sun C."/>
            <person name="Zou P."/>
            <person name="Liu Y."/>
            <person name="Dai S."/>
            <person name="Zhou R."/>
        </authorList>
    </citation>
    <scope>NUCLEOTIDE SEQUENCE [LARGE SCALE GENOMIC DNA]</scope>
</reference>
<dbReference type="Proteomes" id="UP001057402">
    <property type="component" value="Chromosome 12"/>
</dbReference>
<proteinExistence type="predicted"/>
<sequence>MAKMIGPQDSETEFEPCFLFFGSCVGQNTLFQRYKAKHRSRSGVCTVTDVSVNTKRVPRCLYCSLEYCSSAINFTAVSFQVIGHMKTILVLVMGFIFFGKEGLNVQVVVGTVVGMIWYDNASSEPGGKELGATALSLLAGNTK</sequence>
<evidence type="ECO:0000313" key="1">
    <source>
        <dbReference type="EMBL" id="KAI4303604.1"/>
    </source>
</evidence>
<gene>
    <name evidence="1" type="ORF">MLD38_039213</name>
</gene>
<keyword evidence="2" id="KW-1185">Reference proteome</keyword>
<evidence type="ECO:0000313" key="2">
    <source>
        <dbReference type="Proteomes" id="UP001057402"/>
    </source>
</evidence>
<accession>A0ACB9L1D7</accession>
<dbReference type="EMBL" id="CM042891">
    <property type="protein sequence ID" value="KAI4303604.1"/>
    <property type="molecule type" value="Genomic_DNA"/>
</dbReference>
<organism evidence="1 2">
    <name type="scientific">Melastoma candidum</name>
    <dbReference type="NCBI Taxonomy" id="119954"/>
    <lineage>
        <taxon>Eukaryota</taxon>
        <taxon>Viridiplantae</taxon>
        <taxon>Streptophyta</taxon>
        <taxon>Embryophyta</taxon>
        <taxon>Tracheophyta</taxon>
        <taxon>Spermatophyta</taxon>
        <taxon>Magnoliopsida</taxon>
        <taxon>eudicotyledons</taxon>
        <taxon>Gunneridae</taxon>
        <taxon>Pentapetalae</taxon>
        <taxon>rosids</taxon>
        <taxon>malvids</taxon>
        <taxon>Myrtales</taxon>
        <taxon>Melastomataceae</taxon>
        <taxon>Melastomatoideae</taxon>
        <taxon>Melastomateae</taxon>
        <taxon>Melastoma</taxon>
    </lineage>
</organism>
<name>A0ACB9L1D7_9MYRT</name>